<feature type="compositionally biased region" description="Polar residues" evidence="3">
    <location>
        <begin position="189"/>
        <end position="198"/>
    </location>
</feature>
<feature type="compositionally biased region" description="Polar residues" evidence="3">
    <location>
        <begin position="222"/>
        <end position="232"/>
    </location>
</feature>
<dbReference type="Pfam" id="PF06367">
    <property type="entry name" value="Drf_FH3"/>
    <property type="match status" value="1"/>
</dbReference>
<dbReference type="RefSeq" id="XP_072860255.1">
    <property type="nucleotide sequence ID" value="XM_073004154.1"/>
</dbReference>
<dbReference type="SMART" id="SM01139">
    <property type="entry name" value="Drf_FH3"/>
    <property type="match status" value="1"/>
</dbReference>
<dbReference type="SUPFAM" id="SSF48371">
    <property type="entry name" value="ARM repeat"/>
    <property type="match status" value="1"/>
</dbReference>
<proteinExistence type="inferred from homology"/>
<organism evidence="7 8">
    <name type="scientific">Pogona vitticeps</name>
    <name type="common">central bearded dragon</name>
    <dbReference type="NCBI Taxonomy" id="103695"/>
    <lineage>
        <taxon>Eukaryota</taxon>
        <taxon>Metazoa</taxon>
        <taxon>Chordata</taxon>
        <taxon>Craniata</taxon>
        <taxon>Vertebrata</taxon>
        <taxon>Euteleostomi</taxon>
        <taxon>Lepidosauria</taxon>
        <taxon>Squamata</taxon>
        <taxon>Bifurcata</taxon>
        <taxon>Unidentata</taxon>
        <taxon>Episquamata</taxon>
        <taxon>Toxicofera</taxon>
        <taxon>Iguania</taxon>
        <taxon>Acrodonta</taxon>
        <taxon>Agamidae</taxon>
        <taxon>Amphibolurinae</taxon>
        <taxon>Pogona</taxon>
    </lineage>
</organism>
<keyword evidence="7" id="KW-1185">Reference proteome</keyword>
<evidence type="ECO:0000259" key="6">
    <source>
        <dbReference type="PROSITE" id="PS51444"/>
    </source>
</evidence>
<evidence type="ECO:0000256" key="3">
    <source>
        <dbReference type="SAM" id="MobiDB-lite"/>
    </source>
</evidence>
<keyword evidence="2" id="KW-0175">Coiled coil</keyword>
<comment type="similarity">
    <text evidence="1">Belongs to the formin homology family.</text>
</comment>
<dbReference type="InterPro" id="IPR014767">
    <property type="entry name" value="DAD_dom"/>
</dbReference>
<feature type="coiled-coil region" evidence="2">
    <location>
        <begin position="438"/>
        <end position="476"/>
    </location>
</feature>
<feature type="compositionally biased region" description="Pro residues" evidence="3">
    <location>
        <begin position="25"/>
        <end position="37"/>
    </location>
</feature>
<dbReference type="PROSITE" id="PS51231">
    <property type="entry name" value="DAD"/>
    <property type="match status" value="1"/>
</dbReference>
<feature type="region of interest" description="Disordered" evidence="3">
    <location>
        <begin position="1142"/>
        <end position="1176"/>
    </location>
</feature>
<dbReference type="Proteomes" id="UP001652642">
    <property type="component" value="Chromosome 6"/>
</dbReference>
<feature type="compositionally biased region" description="Polar residues" evidence="3">
    <location>
        <begin position="517"/>
        <end position="528"/>
    </location>
</feature>
<reference evidence="8" key="1">
    <citation type="submission" date="2025-08" db="UniProtKB">
        <authorList>
            <consortium name="RefSeq"/>
        </authorList>
    </citation>
    <scope>IDENTIFICATION</scope>
</reference>
<dbReference type="SMART" id="SM00498">
    <property type="entry name" value="FH2"/>
    <property type="match status" value="1"/>
</dbReference>
<feature type="compositionally biased region" description="Basic and acidic residues" evidence="3">
    <location>
        <begin position="175"/>
        <end position="188"/>
    </location>
</feature>
<feature type="compositionally biased region" description="Pro residues" evidence="3">
    <location>
        <begin position="658"/>
        <end position="684"/>
    </location>
</feature>
<feature type="compositionally biased region" description="Low complexity" evidence="3">
    <location>
        <begin position="578"/>
        <end position="598"/>
    </location>
</feature>
<feature type="region of interest" description="Disordered" evidence="3">
    <location>
        <begin position="487"/>
        <end position="529"/>
    </location>
</feature>
<dbReference type="InterPro" id="IPR010473">
    <property type="entry name" value="GTPase-bd"/>
</dbReference>
<dbReference type="PROSITE" id="PS51444">
    <property type="entry name" value="FH2"/>
    <property type="match status" value="1"/>
</dbReference>
<protein>
    <submittedName>
        <fullName evidence="8">Formin-like protein 1 isoform X1</fullName>
    </submittedName>
</protein>
<dbReference type="InterPro" id="IPR011989">
    <property type="entry name" value="ARM-like"/>
</dbReference>
<feature type="compositionally biased region" description="Pro residues" evidence="3">
    <location>
        <begin position="627"/>
        <end position="651"/>
    </location>
</feature>
<feature type="domain" description="FH2" evidence="6">
    <location>
        <begin position="701"/>
        <end position="1092"/>
    </location>
</feature>
<dbReference type="InterPro" id="IPR016024">
    <property type="entry name" value="ARM-type_fold"/>
</dbReference>
<feature type="compositionally biased region" description="Polar residues" evidence="3">
    <location>
        <begin position="1166"/>
        <end position="1176"/>
    </location>
</feature>
<feature type="region of interest" description="Disordered" evidence="3">
    <location>
        <begin position="222"/>
        <end position="258"/>
    </location>
</feature>
<dbReference type="InterPro" id="IPR010472">
    <property type="entry name" value="FH3_dom"/>
</dbReference>
<dbReference type="PANTHER" id="PTHR45857:SF2">
    <property type="entry name" value="FORMIN-LIKE PROTEIN 1"/>
    <property type="match status" value="1"/>
</dbReference>
<sequence>MGNAASSMEMSPAKEIKSQPTASSPLPPKHPAPPKQPMPSCGELEERFSHVLNSMNLPPDKMKLLSQYDNEKKWELICDQERFQVKNPPSAYIQKLKSYLDTGGFSGKFKRRVQESTQVLRELEISLRTNHIGWVQDFLNEENKGLDVLVEYLAFAQCSVTYDMDSTDNGSPGSDKGKPLERSMEDLSRNNSPTQGSTKTRHFTARCCHLNQQIQTFFQQVHPSVPSSSAPGSEQDCKPRPPVNSYSPRFNPTHSRKALRNSRIVSQKDDVHVCIMCLRAIMNYQSGFSLVMNHPTCVNEITLSLNNKNPRTKALVLELLAAVCLVRGGHDIILAAFDNFKEVCGEKNRFEKLMEYFRNEDTNIDFMVACMQFINIVVHSVENMNFRVFLQYEFTQLALDEYLERLRYTESDKLQVQIQAYLDNIFDVGALLEDTETKNAVLEHVEDLQEEVSQLTERLQDAENESMAKVAELEKQLCQSRRELEAVRVRSTSDEQTSQEQVNKTKSPRTPPLLPKQPSQGAEETPSYSALERKLEELEDKGLIRILRGPDGDAIMGIEVIPVVVETTIASSITIEAPSSTSTDFPSPSTSPVPSSAPEIPPPPPLPFAEESSPKVIPPSQVEGSPLVPPPPPLAPPLPGANEPPPAPPLPGVTDTAHPPPPPPPLPAVDGPVPPPPPPPPPPMANGANLPSVAGSSAVKIKKPIQTKFRMPIFNWVALKPNQINGTVFNELNDEKILQELDMNDFEEQFKTRAQGPAREISTLKAKVAQKAPSKVTLIECNRAKNLAITLRKGGLTIDSICKAIQTYDLQSLSLDFLELLMRFIPTEYELTMIRKYEKEQRPLEELSDEDQFMIKFSKIPRLAERMNIMTFLGNFGDTVQLLLPQLNAVIAASMSLKSSTKLRQILEIVLAFGNYLNSSKRGAAYGFRLQSLDALLDMKSTDRKQTLLHYIVRVIQEKYPDLLNFSSELHFLDKAATVSLDSVFQDVRGLQRGMELTRKEFMRQDDSAVLKDFLKANTEVMEKLQADSKTAQEAYESTVEFFGENPKTTPPTMFFPTFVRFVKAYKKAEDDILLWKKQEAAAKEEELDFPKKEEQGPPKSPTHKRQQRQQMDLIAELKKKQMVKEPLIYEEKDGAIEDIITGLRNQPYRRGDTGRHSGRKRIAGQTLQVTSDISL</sequence>
<dbReference type="PANTHER" id="PTHR45857">
    <property type="entry name" value="FORMIN-LIKE PROTEIN"/>
    <property type="match status" value="1"/>
</dbReference>
<dbReference type="InterPro" id="IPR042201">
    <property type="entry name" value="FH2_Formin_sf"/>
</dbReference>
<dbReference type="GeneID" id="110081361"/>
<feature type="region of interest" description="Disordered" evidence="3">
    <location>
        <begin position="164"/>
        <end position="201"/>
    </location>
</feature>
<dbReference type="InterPro" id="IPR014768">
    <property type="entry name" value="GBD/FH3_dom"/>
</dbReference>
<dbReference type="InterPro" id="IPR015425">
    <property type="entry name" value="FH2_Formin"/>
</dbReference>
<feature type="domain" description="DAD" evidence="4">
    <location>
        <begin position="1130"/>
        <end position="1164"/>
    </location>
</feature>
<dbReference type="SUPFAM" id="SSF101447">
    <property type="entry name" value="Formin homology 2 domain (FH2 domain)"/>
    <property type="match status" value="1"/>
</dbReference>
<feature type="region of interest" description="Disordered" evidence="3">
    <location>
        <begin position="1086"/>
        <end position="1110"/>
    </location>
</feature>
<evidence type="ECO:0000259" key="5">
    <source>
        <dbReference type="PROSITE" id="PS51232"/>
    </source>
</evidence>
<feature type="domain" description="GBD/FH3" evidence="5">
    <location>
        <begin position="36"/>
        <end position="520"/>
    </location>
</feature>
<feature type="compositionally biased region" description="Basic and acidic residues" evidence="3">
    <location>
        <begin position="1086"/>
        <end position="1097"/>
    </location>
</feature>
<evidence type="ECO:0000313" key="8">
    <source>
        <dbReference type="RefSeq" id="XP_072860255.1"/>
    </source>
</evidence>
<dbReference type="SMART" id="SM01140">
    <property type="entry name" value="Drf_GBD"/>
    <property type="match status" value="1"/>
</dbReference>
<dbReference type="Pfam" id="PF06371">
    <property type="entry name" value="Drf_GBD"/>
    <property type="match status" value="2"/>
</dbReference>
<evidence type="ECO:0000256" key="2">
    <source>
        <dbReference type="SAM" id="Coils"/>
    </source>
</evidence>
<evidence type="ECO:0000256" key="1">
    <source>
        <dbReference type="ARBA" id="ARBA00023449"/>
    </source>
</evidence>
<dbReference type="Gene3D" id="1.20.58.2220">
    <property type="entry name" value="Formin, FH2 domain"/>
    <property type="match status" value="1"/>
</dbReference>
<name>A0ABM5GRH5_9SAUR</name>
<accession>A0ABM5GRH5</accession>
<feature type="region of interest" description="Disordered" evidence="3">
    <location>
        <begin position="576"/>
        <end position="691"/>
    </location>
</feature>
<feature type="compositionally biased region" description="Polar residues" evidence="3">
    <location>
        <begin position="244"/>
        <end position="253"/>
    </location>
</feature>
<gene>
    <name evidence="8" type="primary">FMNL1</name>
</gene>
<evidence type="ECO:0000259" key="4">
    <source>
        <dbReference type="PROSITE" id="PS51231"/>
    </source>
</evidence>
<evidence type="ECO:0000313" key="7">
    <source>
        <dbReference type="Proteomes" id="UP001652642"/>
    </source>
</evidence>
<dbReference type="InterPro" id="IPR043592">
    <property type="entry name" value="FMNL_animal"/>
</dbReference>
<dbReference type="PROSITE" id="PS51232">
    <property type="entry name" value="GBD_FH3"/>
    <property type="match status" value="1"/>
</dbReference>
<feature type="compositionally biased region" description="Polar residues" evidence="3">
    <location>
        <begin position="494"/>
        <end position="505"/>
    </location>
</feature>
<feature type="region of interest" description="Disordered" evidence="3">
    <location>
        <begin position="1"/>
        <end position="42"/>
    </location>
</feature>
<dbReference type="Pfam" id="PF02181">
    <property type="entry name" value="FH2"/>
    <property type="match status" value="1"/>
</dbReference>
<dbReference type="Gene3D" id="1.25.10.10">
    <property type="entry name" value="Leucine-rich Repeat Variant"/>
    <property type="match status" value="2"/>
</dbReference>